<dbReference type="Pfam" id="PF02026">
    <property type="entry name" value="RyR"/>
    <property type="match status" value="1"/>
</dbReference>
<dbReference type="EMBL" id="JBIRPU010000008">
    <property type="protein sequence ID" value="MFI0793950.1"/>
    <property type="molecule type" value="Genomic_DNA"/>
</dbReference>
<evidence type="ECO:0000313" key="4">
    <source>
        <dbReference type="EMBL" id="MFI0793950.1"/>
    </source>
</evidence>
<dbReference type="RefSeq" id="WP_396679827.1">
    <property type="nucleotide sequence ID" value="NZ_JBIRPU010000008.1"/>
</dbReference>
<comment type="caution">
    <text evidence="4">The sequence shown here is derived from an EMBL/GenBank/DDBJ whole genome shotgun (WGS) entry which is preliminary data.</text>
</comment>
<feature type="transmembrane region" description="Helical" evidence="1">
    <location>
        <begin position="12"/>
        <end position="35"/>
    </location>
</feature>
<dbReference type="PANTHER" id="PTHR43833">
    <property type="entry name" value="POTASSIUM CHANNEL PROTEIN 2-RELATED-RELATED"/>
    <property type="match status" value="1"/>
</dbReference>
<dbReference type="SUPFAM" id="SSF51735">
    <property type="entry name" value="NAD(P)-binding Rossmann-fold domains"/>
    <property type="match status" value="1"/>
</dbReference>
<keyword evidence="1" id="KW-0812">Transmembrane</keyword>
<keyword evidence="5" id="KW-1185">Reference proteome</keyword>
<name>A0ABW7SJT5_9ACTN</name>
<keyword evidence="1" id="KW-1133">Transmembrane helix</keyword>
<feature type="domain" description="RCK N-terminal" evidence="3">
    <location>
        <begin position="116"/>
        <end position="224"/>
    </location>
</feature>
<evidence type="ECO:0000259" key="2">
    <source>
        <dbReference type="Pfam" id="PF02026"/>
    </source>
</evidence>
<protein>
    <submittedName>
        <fullName evidence="4">RyR domain-containing protein</fullName>
    </submittedName>
</protein>
<dbReference type="Pfam" id="PF02254">
    <property type="entry name" value="TrkA_N"/>
    <property type="match status" value="1"/>
</dbReference>
<dbReference type="Gene3D" id="6.20.350.10">
    <property type="match status" value="2"/>
</dbReference>
<evidence type="ECO:0000259" key="3">
    <source>
        <dbReference type="Pfam" id="PF02254"/>
    </source>
</evidence>
<accession>A0ABW7SJT5</accession>
<evidence type="ECO:0000256" key="1">
    <source>
        <dbReference type="SAM" id="Phobius"/>
    </source>
</evidence>
<dbReference type="Proteomes" id="UP001611075">
    <property type="component" value="Unassembled WGS sequence"/>
</dbReference>
<organism evidence="4 5">
    <name type="scientific">Micromonospora rubida</name>
    <dbReference type="NCBI Taxonomy" id="2697657"/>
    <lineage>
        <taxon>Bacteria</taxon>
        <taxon>Bacillati</taxon>
        <taxon>Actinomycetota</taxon>
        <taxon>Actinomycetes</taxon>
        <taxon>Micromonosporales</taxon>
        <taxon>Micromonosporaceae</taxon>
        <taxon>Micromonospora</taxon>
    </lineage>
</organism>
<keyword evidence="1" id="KW-0472">Membrane</keyword>
<dbReference type="Gene3D" id="3.40.50.720">
    <property type="entry name" value="NAD(P)-binding Rossmann-like Domain"/>
    <property type="match status" value="1"/>
</dbReference>
<dbReference type="InterPro" id="IPR050721">
    <property type="entry name" value="Trk_Ktr_HKT_K-transport"/>
</dbReference>
<evidence type="ECO:0000313" key="5">
    <source>
        <dbReference type="Proteomes" id="UP001611075"/>
    </source>
</evidence>
<proteinExistence type="predicted"/>
<dbReference type="InterPro" id="IPR036291">
    <property type="entry name" value="NAD(P)-bd_dom_sf"/>
</dbReference>
<dbReference type="InterPro" id="IPR003148">
    <property type="entry name" value="RCK_N"/>
</dbReference>
<reference evidence="4 5" key="1">
    <citation type="submission" date="2024-10" db="EMBL/GenBank/DDBJ databases">
        <title>The Natural Products Discovery Center: Release of the First 8490 Sequenced Strains for Exploring Actinobacteria Biosynthetic Diversity.</title>
        <authorList>
            <person name="Kalkreuter E."/>
            <person name="Kautsar S.A."/>
            <person name="Yang D."/>
            <person name="Bader C.D."/>
            <person name="Teijaro C.N."/>
            <person name="Fluegel L."/>
            <person name="Davis C.M."/>
            <person name="Simpson J.R."/>
            <person name="Lauterbach L."/>
            <person name="Steele A.D."/>
            <person name="Gui C."/>
            <person name="Meng S."/>
            <person name="Li G."/>
            <person name="Viehrig K."/>
            <person name="Ye F."/>
            <person name="Su P."/>
            <person name="Kiefer A.F."/>
            <person name="Nichols A."/>
            <person name="Cepeda A.J."/>
            <person name="Yan W."/>
            <person name="Fan B."/>
            <person name="Jiang Y."/>
            <person name="Adhikari A."/>
            <person name="Zheng C.-J."/>
            <person name="Schuster L."/>
            <person name="Cowan T.M."/>
            <person name="Smanski M.J."/>
            <person name="Chevrette M.G."/>
            <person name="De Carvalho L.P.S."/>
            <person name="Shen B."/>
        </authorList>
    </citation>
    <scope>NUCLEOTIDE SEQUENCE [LARGE SCALE GENOMIC DNA]</scope>
    <source>
        <strain evidence="4 5">NPDC021253</strain>
    </source>
</reference>
<sequence>MTDPAAGSSRLAVWWLRVVFGFIGLGAFILGSVGFERLLESRPDTAHNPYDVFYYDLQLFVLGAEPFQDTGPYPWQLQVARFAAPLFTLLAVAEASRLLLAAESRRLRARRARNHVLVCGDSQFAHMLADRLFADGERVVVVRSVPFGPLEYRLRRYLGVIGDPASPAVLRGAGLSRAHTVYVCSEDDDRNHAIANTASRLIQDRRQPPRVYVLVHDSEMCLSLQARRLGAVGFSRLRLDYFHVDDVAARALHRHHPLPPPSGRPARVLIAGTGSFRRTLLVETARHWRARLADTPAGHLPPPLRVDLAAPDAGTELAAVTSRYPFLTAACEITAYDLELDRLARFDRLDRRRYDRIYICAPDETNGLQFVLDTPALWQSAESSVFVPVYRQAALAAAFHGDARHDLLDEVHGKLRLYPVLTHACDARLIAEDLTERLARLIHERYLQAQQRAGVSPGGAPAMVGWSRLPESLRRANRAHVQDIAAKLHNLGCVVAPRRGGTGDASAAGEAIDDRIEELARLEHERWCRERRGEGWTHGEFRDDVRRRHPALRPWDELPLDVQEQNRAEIRALPDVLSDSGFELIRLAPAVPKQREGPGDAD</sequence>
<gene>
    <name evidence="4" type="ORF">ACH4OY_14855</name>
</gene>
<dbReference type="PANTHER" id="PTHR43833:SF11">
    <property type="entry name" value="VOLTAGE-GATED POTASSIUM CHANNEL KCH"/>
    <property type="match status" value="1"/>
</dbReference>
<feature type="domain" description="Ryanodine receptor Ryr" evidence="2">
    <location>
        <begin position="512"/>
        <end position="582"/>
    </location>
</feature>
<dbReference type="InterPro" id="IPR003032">
    <property type="entry name" value="Ryanodine_rcpt"/>
</dbReference>